<dbReference type="InterPro" id="IPR028889">
    <property type="entry name" value="USP"/>
</dbReference>
<dbReference type="SUPFAM" id="SSF54001">
    <property type="entry name" value="Cysteine proteinases"/>
    <property type="match status" value="1"/>
</dbReference>
<dbReference type="InterPro" id="IPR001394">
    <property type="entry name" value="Peptidase_C19_UCH"/>
</dbReference>
<evidence type="ECO:0000313" key="5">
    <source>
        <dbReference type="Proteomes" id="UP000663844"/>
    </source>
</evidence>
<dbReference type="InterPro" id="IPR050185">
    <property type="entry name" value="Ub_carboxyl-term_hydrolase"/>
</dbReference>
<protein>
    <recommendedName>
        <fullName evidence="2">ubiquitinyl hydrolase 1</fullName>
        <ecNumber evidence="2">3.4.19.12</ecNumber>
    </recommendedName>
</protein>
<feature type="domain" description="USP" evidence="3">
    <location>
        <begin position="1"/>
        <end position="79"/>
    </location>
</feature>
<dbReference type="GO" id="GO:0016579">
    <property type="term" value="P:protein deubiquitination"/>
    <property type="evidence" value="ECO:0007669"/>
    <property type="project" value="InterPro"/>
</dbReference>
<dbReference type="Proteomes" id="UP000663844">
    <property type="component" value="Unassembled WGS sequence"/>
</dbReference>
<name>A0A820MFL4_9BILA</name>
<evidence type="ECO:0000256" key="2">
    <source>
        <dbReference type="ARBA" id="ARBA00012759"/>
    </source>
</evidence>
<dbReference type="Gene3D" id="3.90.70.10">
    <property type="entry name" value="Cysteine proteinases"/>
    <property type="match status" value="1"/>
</dbReference>
<dbReference type="EMBL" id="CAJOAZ010023189">
    <property type="protein sequence ID" value="CAF4373263.1"/>
    <property type="molecule type" value="Genomic_DNA"/>
</dbReference>
<dbReference type="AlphaFoldDB" id="A0A820MFL4"/>
<sequence length="84" mass="9683">MEGLDLSSFLLSREEAIYDLFAVTKHTGSIYGGHYIAIAKHEANGSSLWYKFDDSYVSSFFYTNDIVSDDAYLLFYMRKDKSKQ</sequence>
<reference evidence="4" key="1">
    <citation type="submission" date="2021-02" db="EMBL/GenBank/DDBJ databases">
        <authorList>
            <person name="Nowell W R."/>
        </authorList>
    </citation>
    <scope>NUCLEOTIDE SEQUENCE</scope>
</reference>
<dbReference type="Pfam" id="PF00443">
    <property type="entry name" value="UCH"/>
    <property type="match status" value="1"/>
</dbReference>
<dbReference type="InterPro" id="IPR038765">
    <property type="entry name" value="Papain-like_cys_pep_sf"/>
</dbReference>
<gene>
    <name evidence="4" type="ORF">OXD698_LOCUS49960</name>
</gene>
<dbReference type="PANTHER" id="PTHR21646">
    <property type="entry name" value="UBIQUITIN CARBOXYL-TERMINAL HYDROLASE"/>
    <property type="match status" value="1"/>
</dbReference>
<dbReference type="PROSITE" id="PS00973">
    <property type="entry name" value="USP_2"/>
    <property type="match status" value="1"/>
</dbReference>
<dbReference type="EC" id="3.4.19.12" evidence="2"/>
<dbReference type="GO" id="GO:0004843">
    <property type="term" value="F:cysteine-type deubiquitinase activity"/>
    <property type="evidence" value="ECO:0007669"/>
    <property type="project" value="UniProtKB-EC"/>
</dbReference>
<evidence type="ECO:0000259" key="3">
    <source>
        <dbReference type="PROSITE" id="PS50235"/>
    </source>
</evidence>
<comment type="caution">
    <text evidence="4">The sequence shown here is derived from an EMBL/GenBank/DDBJ whole genome shotgun (WGS) entry which is preliminary data.</text>
</comment>
<organism evidence="4 5">
    <name type="scientific">Adineta steineri</name>
    <dbReference type="NCBI Taxonomy" id="433720"/>
    <lineage>
        <taxon>Eukaryota</taxon>
        <taxon>Metazoa</taxon>
        <taxon>Spiralia</taxon>
        <taxon>Gnathifera</taxon>
        <taxon>Rotifera</taxon>
        <taxon>Eurotatoria</taxon>
        <taxon>Bdelloidea</taxon>
        <taxon>Adinetida</taxon>
        <taxon>Adinetidae</taxon>
        <taxon>Adineta</taxon>
    </lineage>
</organism>
<accession>A0A820MFL4</accession>
<dbReference type="InterPro" id="IPR018200">
    <property type="entry name" value="USP_CS"/>
</dbReference>
<proteinExistence type="predicted"/>
<dbReference type="PROSITE" id="PS50235">
    <property type="entry name" value="USP_3"/>
    <property type="match status" value="1"/>
</dbReference>
<evidence type="ECO:0000256" key="1">
    <source>
        <dbReference type="ARBA" id="ARBA00000707"/>
    </source>
</evidence>
<comment type="catalytic activity">
    <reaction evidence="1">
        <text>Thiol-dependent hydrolysis of ester, thioester, amide, peptide and isopeptide bonds formed by the C-terminal Gly of ubiquitin (a 76-residue protein attached to proteins as an intracellular targeting signal).</text>
        <dbReference type="EC" id="3.4.19.12"/>
    </reaction>
</comment>
<evidence type="ECO:0000313" key="4">
    <source>
        <dbReference type="EMBL" id="CAF4373263.1"/>
    </source>
</evidence>